<name>F4L6S1_HALH1</name>
<dbReference type="eggNOG" id="ENOG5032R1C">
    <property type="taxonomic scope" value="Bacteria"/>
</dbReference>
<dbReference type="EMBL" id="CP002691">
    <property type="protein sequence ID" value="AEE50902.1"/>
    <property type="molecule type" value="Genomic_DNA"/>
</dbReference>
<evidence type="ECO:0000313" key="2">
    <source>
        <dbReference type="Proteomes" id="UP000008461"/>
    </source>
</evidence>
<protein>
    <submittedName>
        <fullName evidence="1">Uncharacterized protein</fullName>
    </submittedName>
</protein>
<dbReference type="STRING" id="760192.Halhy_3039"/>
<keyword evidence="2" id="KW-1185">Reference proteome</keyword>
<evidence type="ECO:0000313" key="1">
    <source>
        <dbReference type="EMBL" id="AEE50902.1"/>
    </source>
</evidence>
<dbReference type="Proteomes" id="UP000008461">
    <property type="component" value="Chromosome"/>
</dbReference>
<dbReference type="RefSeq" id="WP_013765445.1">
    <property type="nucleotide sequence ID" value="NC_015510.1"/>
</dbReference>
<reference key="2">
    <citation type="submission" date="2011-04" db="EMBL/GenBank/DDBJ databases">
        <title>Complete sequence of chromosome of Haliscomenobacter hydrossis DSM 1100.</title>
        <authorList>
            <consortium name="US DOE Joint Genome Institute (JGI-PGF)"/>
            <person name="Lucas S."/>
            <person name="Han J."/>
            <person name="Lapidus A."/>
            <person name="Bruce D."/>
            <person name="Goodwin L."/>
            <person name="Pitluck S."/>
            <person name="Peters L."/>
            <person name="Kyrpides N."/>
            <person name="Mavromatis K."/>
            <person name="Ivanova N."/>
            <person name="Ovchinnikova G."/>
            <person name="Pagani I."/>
            <person name="Daligault H."/>
            <person name="Detter J.C."/>
            <person name="Han C."/>
            <person name="Land M."/>
            <person name="Hauser L."/>
            <person name="Markowitz V."/>
            <person name="Cheng J.-F."/>
            <person name="Hugenholtz P."/>
            <person name="Woyke T."/>
            <person name="Wu D."/>
            <person name="Verbarg S."/>
            <person name="Frueling A."/>
            <person name="Brambilla E."/>
            <person name="Klenk H.-P."/>
            <person name="Eisen J.A."/>
        </authorList>
    </citation>
    <scope>NUCLEOTIDE SEQUENCE</scope>
    <source>
        <strain>DSM 1100</strain>
    </source>
</reference>
<dbReference type="HOGENOM" id="CLU_158672_0_0_10"/>
<dbReference type="OrthoDB" id="880708at2"/>
<accession>F4L6S1</accession>
<dbReference type="KEGG" id="hhy:Halhy_3039"/>
<organism evidence="1 2">
    <name type="scientific">Haliscomenobacter hydrossis (strain ATCC 27775 / DSM 1100 / LMG 10767 / O)</name>
    <dbReference type="NCBI Taxonomy" id="760192"/>
    <lineage>
        <taxon>Bacteria</taxon>
        <taxon>Pseudomonadati</taxon>
        <taxon>Bacteroidota</taxon>
        <taxon>Saprospiria</taxon>
        <taxon>Saprospirales</taxon>
        <taxon>Haliscomenobacteraceae</taxon>
        <taxon>Haliscomenobacter</taxon>
    </lineage>
</organism>
<proteinExistence type="predicted"/>
<reference evidence="1 2" key="1">
    <citation type="journal article" date="2011" name="Stand. Genomic Sci.">
        <title>Complete genome sequence of Haliscomenobacter hydrossis type strain (O).</title>
        <authorList>
            <consortium name="US DOE Joint Genome Institute (JGI-PGF)"/>
            <person name="Daligault H."/>
            <person name="Lapidus A."/>
            <person name="Zeytun A."/>
            <person name="Nolan M."/>
            <person name="Lucas S."/>
            <person name="Del Rio T.G."/>
            <person name="Tice H."/>
            <person name="Cheng J.F."/>
            <person name="Tapia R."/>
            <person name="Han C."/>
            <person name="Goodwin L."/>
            <person name="Pitluck S."/>
            <person name="Liolios K."/>
            <person name="Pagani I."/>
            <person name="Ivanova N."/>
            <person name="Huntemann M."/>
            <person name="Mavromatis K."/>
            <person name="Mikhailova N."/>
            <person name="Pati A."/>
            <person name="Chen A."/>
            <person name="Palaniappan K."/>
            <person name="Land M."/>
            <person name="Hauser L."/>
            <person name="Brambilla E.M."/>
            <person name="Rohde M."/>
            <person name="Verbarg S."/>
            <person name="Goker M."/>
            <person name="Bristow J."/>
            <person name="Eisen J.A."/>
            <person name="Markowitz V."/>
            <person name="Hugenholtz P."/>
            <person name="Kyrpides N.C."/>
            <person name="Klenk H.P."/>
            <person name="Woyke T."/>
        </authorList>
    </citation>
    <scope>NUCLEOTIDE SEQUENCE [LARGE SCALE GENOMIC DNA]</scope>
    <source>
        <strain evidence="2">ATCC 27775 / DSM 1100 / LMG 10767 / O</strain>
    </source>
</reference>
<sequence length="118" mass="13856">MSLYERLPAELAPYQKMMGQAVDTIMDEDVSRYPILAIHQLELELGILLVQRSEKGSKWSIHASTLEEMVTKKLVQTNRIDDFRRVYKNPREFFCLFVLSDQGAQFIFLPREDEPYDI</sequence>
<dbReference type="AlphaFoldDB" id="F4L6S1"/>
<gene>
    <name evidence="1" type="ordered locus">Halhy_3039</name>
</gene>